<accession>A0A1M6FSD0</accession>
<keyword evidence="7 8" id="KW-0501">Molybdenum cofactor biosynthesis</keyword>
<dbReference type="PANTHER" id="PTHR19136">
    <property type="entry name" value="MOLYBDENUM COFACTOR GUANYLYLTRANSFERASE"/>
    <property type="match status" value="1"/>
</dbReference>
<gene>
    <name evidence="8" type="primary">mobA</name>
    <name evidence="10" type="ORF">SAMN04487911_10967</name>
</gene>
<dbReference type="Gene3D" id="3.90.550.10">
    <property type="entry name" value="Spore Coat Polysaccharide Biosynthesis Protein SpsA, Chain A"/>
    <property type="match status" value="1"/>
</dbReference>
<evidence type="ECO:0000256" key="7">
    <source>
        <dbReference type="ARBA" id="ARBA00023150"/>
    </source>
</evidence>
<comment type="subcellular location">
    <subcellularLocation>
        <location evidence="8">Cytoplasm</location>
    </subcellularLocation>
</comment>
<dbReference type="InterPro" id="IPR025877">
    <property type="entry name" value="MobA-like_NTP_Trfase"/>
</dbReference>
<keyword evidence="5 8" id="KW-0460">Magnesium</keyword>
<keyword evidence="3 8" id="KW-0479">Metal-binding</keyword>
<dbReference type="AlphaFoldDB" id="A0A1M6FSD0"/>
<keyword evidence="4 8" id="KW-0547">Nucleotide-binding</keyword>
<dbReference type="Proteomes" id="UP000184231">
    <property type="component" value="Unassembled WGS sequence"/>
</dbReference>
<organism evidence="10 11">
    <name type="scientific">Arenibacter nanhaiticus</name>
    <dbReference type="NCBI Taxonomy" id="558155"/>
    <lineage>
        <taxon>Bacteria</taxon>
        <taxon>Pseudomonadati</taxon>
        <taxon>Bacteroidota</taxon>
        <taxon>Flavobacteriia</taxon>
        <taxon>Flavobacteriales</taxon>
        <taxon>Flavobacteriaceae</taxon>
        <taxon>Arenibacter</taxon>
    </lineage>
</organism>
<evidence type="ECO:0000256" key="2">
    <source>
        <dbReference type="ARBA" id="ARBA00022679"/>
    </source>
</evidence>
<feature type="binding site" evidence="8">
    <location>
        <begin position="11"/>
        <end position="13"/>
    </location>
    <ligand>
        <name>GTP</name>
        <dbReference type="ChEBI" id="CHEBI:37565"/>
    </ligand>
</feature>
<dbReference type="GO" id="GO:0005737">
    <property type="term" value="C:cytoplasm"/>
    <property type="evidence" value="ECO:0007669"/>
    <property type="project" value="UniProtKB-SubCell"/>
</dbReference>
<comment type="catalytic activity">
    <reaction evidence="8">
        <text>Mo-molybdopterin + GTP + H(+) = Mo-molybdopterin guanine dinucleotide + diphosphate</text>
        <dbReference type="Rhea" id="RHEA:34243"/>
        <dbReference type="ChEBI" id="CHEBI:15378"/>
        <dbReference type="ChEBI" id="CHEBI:33019"/>
        <dbReference type="ChEBI" id="CHEBI:37565"/>
        <dbReference type="ChEBI" id="CHEBI:71302"/>
        <dbReference type="ChEBI" id="CHEBI:71310"/>
        <dbReference type="EC" id="2.7.7.77"/>
    </reaction>
</comment>
<dbReference type="GO" id="GO:0061603">
    <property type="term" value="F:molybdenum cofactor guanylyltransferase activity"/>
    <property type="evidence" value="ECO:0007669"/>
    <property type="project" value="UniProtKB-EC"/>
</dbReference>
<comment type="cofactor">
    <cofactor evidence="8">
        <name>Mg(2+)</name>
        <dbReference type="ChEBI" id="CHEBI:18420"/>
    </cofactor>
</comment>
<dbReference type="EMBL" id="FQYX01000009">
    <property type="protein sequence ID" value="SHJ00605.1"/>
    <property type="molecule type" value="Genomic_DNA"/>
</dbReference>
<evidence type="ECO:0000256" key="6">
    <source>
        <dbReference type="ARBA" id="ARBA00023134"/>
    </source>
</evidence>
<keyword evidence="1 8" id="KW-0963">Cytoplasm</keyword>
<dbReference type="STRING" id="558155.SAMN04487911_10967"/>
<comment type="function">
    <text evidence="8">Transfers a GMP moiety from GTP to Mo-molybdopterin (Mo-MPT) cofactor (Moco or molybdenum cofactor) to form Mo-molybdopterin guanine dinucleotide (Mo-MGD) cofactor.</text>
</comment>
<proteinExistence type="inferred from homology"/>
<feature type="binding site" evidence="8">
    <location>
        <position position="69"/>
    </location>
    <ligand>
        <name>GTP</name>
        <dbReference type="ChEBI" id="CHEBI:37565"/>
    </ligand>
</feature>
<evidence type="ECO:0000256" key="3">
    <source>
        <dbReference type="ARBA" id="ARBA00022723"/>
    </source>
</evidence>
<evidence type="ECO:0000256" key="5">
    <source>
        <dbReference type="ARBA" id="ARBA00022842"/>
    </source>
</evidence>
<dbReference type="GO" id="GO:0046872">
    <property type="term" value="F:metal ion binding"/>
    <property type="evidence" value="ECO:0007669"/>
    <property type="project" value="UniProtKB-KW"/>
</dbReference>
<keyword evidence="11" id="KW-1185">Reference proteome</keyword>
<feature type="binding site" evidence="8">
    <location>
        <position position="98"/>
    </location>
    <ligand>
        <name>Mg(2+)</name>
        <dbReference type="ChEBI" id="CHEBI:18420"/>
    </ligand>
</feature>
<dbReference type="InterPro" id="IPR013482">
    <property type="entry name" value="Molybde_CF_guanTrfase"/>
</dbReference>
<dbReference type="HAMAP" id="MF_00316">
    <property type="entry name" value="MobA"/>
    <property type="match status" value="1"/>
</dbReference>
<feature type="binding site" evidence="8">
    <location>
        <position position="23"/>
    </location>
    <ligand>
        <name>GTP</name>
        <dbReference type="ChEBI" id="CHEBI:37565"/>
    </ligand>
</feature>
<dbReference type="Pfam" id="PF12804">
    <property type="entry name" value="NTP_transf_3"/>
    <property type="match status" value="1"/>
</dbReference>
<comment type="domain">
    <text evidence="8">The N-terminal domain determines nucleotide recognition and specific binding, while the C-terminal domain determines the specific binding to the target protein.</text>
</comment>
<feature type="binding site" evidence="8">
    <location>
        <position position="98"/>
    </location>
    <ligand>
        <name>GTP</name>
        <dbReference type="ChEBI" id="CHEBI:37565"/>
    </ligand>
</feature>
<evidence type="ECO:0000256" key="8">
    <source>
        <dbReference type="HAMAP-Rule" id="MF_00316"/>
    </source>
</evidence>
<dbReference type="EC" id="2.7.7.77" evidence="8"/>
<dbReference type="CDD" id="cd02503">
    <property type="entry name" value="MobA"/>
    <property type="match status" value="1"/>
</dbReference>
<dbReference type="OrthoDB" id="9788394at2"/>
<keyword evidence="6 8" id="KW-0342">GTP-binding</keyword>
<evidence type="ECO:0000256" key="4">
    <source>
        <dbReference type="ARBA" id="ARBA00022741"/>
    </source>
</evidence>
<feature type="domain" description="MobA-like NTP transferase" evidence="9">
    <location>
        <begin position="8"/>
        <end position="155"/>
    </location>
</feature>
<evidence type="ECO:0000256" key="1">
    <source>
        <dbReference type="ARBA" id="ARBA00022490"/>
    </source>
</evidence>
<keyword evidence="2 8" id="KW-0808">Transferase</keyword>
<sequence>MNSNKVYGLVLSGGKSSRMGTDKGTISYHGQPQREYLYKLLEQVCDTTFMSIRKEQGATLSKEYNTIIDQDLYRGPYNGLLSAYNRDPKASWLVLACDLPLINLKALEQLIQERDPNKVATAFTLKDHNLPEPLCAIWEAEGLQKSIDYLAEGNGSCPRKFLINADVKIVNPDNDEVLLNANFQEDYEQVMTKLKLLKQL</sequence>
<reference evidence="10 11" key="1">
    <citation type="submission" date="2016-11" db="EMBL/GenBank/DDBJ databases">
        <authorList>
            <person name="Jaros S."/>
            <person name="Januszkiewicz K."/>
            <person name="Wedrychowicz H."/>
        </authorList>
    </citation>
    <scope>NUCLEOTIDE SEQUENCE [LARGE SCALE GENOMIC DNA]</scope>
    <source>
        <strain evidence="10 11">CGMCC 1.8863</strain>
    </source>
</reference>
<dbReference type="RefSeq" id="WP_072764141.1">
    <property type="nucleotide sequence ID" value="NZ_FQYX01000009.1"/>
</dbReference>
<name>A0A1M6FSD0_9FLAO</name>
<evidence type="ECO:0000313" key="11">
    <source>
        <dbReference type="Proteomes" id="UP000184231"/>
    </source>
</evidence>
<keyword evidence="10" id="KW-0548">Nucleotidyltransferase</keyword>
<comment type="caution">
    <text evidence="8">Lacks conserved residue(s) required for the propagation of feature annotation.</text>
</comment>
<dbReference type="InterPro" id="IPR029044">
    <property type="entry name" value="Nucleotide-diphossugar_trans"/>
</dbReference>
<dbReference type="PANTHER" id="PTHR19136:SF81">
    <property type="entry name" value="MOLYBDENUM COFACTOR GUANYLYLTRANSFERASE"/>
    <property type="match status" value="1"/>
</dbReference>
<dbReference type="SUPFAM" id="SSF53448">
    <property type="entry name" value="Nucleotide-diphospho-sugar transferases"/>
    <property type="match status" value="1"/>
</dbReference>
<protein>
    <recommendedName>
        <fullName evidence="8">Probable molybdenum cofactor guanylyltransferase</fullName>
        <shortName evidence="8">MoCo guanylyltransferase</shortName>
        <ecNumber evidence="8">2.7.7.77</ecNumber>
    </recommendedName>
    <alternativeName>
        <fullName evidence="8">GTP:molybdopterin guanylyltransferase</fullName>
    </alternativeName>
    <alternativeName>
        <fullName evidence="8">Mo-MPT guanylyltransferase</fullName>
    </alternativeName>
    <alternativeName>
        <fullName evidence="8">Molybdopterin guanylyltransferase</fullName>
    </alternativeName>
    <alternativeName>
        <fullName evidence="8">Molybdopterin-guanine dinucleotide synthase</fullName>
        <shortName evidence="8">MGD synthase</shortName>
    </alternativeName>
</protein>
<dbReference type="GO" id="GO:0005525">
    <property type="term" value="F:GTP binding"/>
    <property type="evidence" value="ECO:0007669"/>
    <property type="project" value="UniProtKB-UniRule"/>
</dbReference>
<evidence type="ECO:0000313" key="10">
    <source>
        <dbReference type="EMBL" id="SHJ00605.1"/>
    </source>
</evidence>
<comment type="similarity">
    <text evidence="8">Belongs to the MobA family.</text>
</comment>
<evidence type="ECO:0000259" key="9">
    <source>
        <dbReference type="Pfam" id="PF12804"/>
    </source>
</evidence>
<dbReference type="GO" id="GO:0006777">
    <property type="term" value="P:Mo-molybdopterin cofactor biosynthetic process"/>
    <property type="evidence" value="ECO:0007669"/>
    <property type="project" value="UniProtKB-KW"/>
</dbReference>